<keyword evidence="2" id="KW-1185">Reference proteome</keyword>
<dbReference type="OrthoDB" id="886255at2"/>
<sequence length="78" mass="9101">MKAESQILNNYYGLLKDLTPEIKLALIEKLSKSLKSEISSKNDKMEIAFGAWEDSKETEEIITEIRNSRTFDRKIEMF</sequence>
<proteinExistence type="predicted"/>
<gene>
    <name evidence="1" type="ORF">SAMN05444280_13242</name>
</gene>
<evidence type="ECO:0000313" key="1">
    <source>
        <dbReference type="EMBL" id="SHJ82103.1"/>
    </source>
</evidence>
<dbReference type="RefSeq" id="WP_073172444.1">
    <property type="nucleotide sequence ID" value="NZ_FQZE01000032.1"/>
</dbReference>
<protein>
    <submittedName>
        <fullName evidence="1">Uncharacterized protein</fullName>
    </submittedName>
</protein>
<dbReference type="EMBL" id="FQZE01000032">
    <property type="protein sequence ID" value="SHJ82103.1"/>
    <property type="molecule type" value="Genomic_DNA"/>
</dbReference>
<dbReference type="Proteomes" id="UP000184050">
    <property type="component" value="Unassembled WGS sequence"/>
</dbReference>
<accession>A0A1M6MFG1</accession>
<reference evidence="1 2" key="1">
    <citation type="submission" date="2016-11" db="EMBL/GenBank/DDBJ databases">
        <authorList>
            <person name="Jaros S."/>
            <person name="Januszkiewicz K."/>
            <person name="Wedrychowicz H."/>
        </authorList>
    </citation>
    <scope>NUCLEOTIDE SEQUENCE [LARGE SCALE GENOMIC DNA]</scope>
    <source>
        <strain evidence="1 2">DSM 27063</strain>
    </source>
</reference>
<dbReference type="STRING" id="1168035.SAMN05444280_13242"/>
<dbReference type="AlphaFoldDB" id="A0A1M6MFG1"/>
<organism evidence="1 2">
    <name type="scientific">Tangfeifania diversioriginum</name>
    <dbReference type="NCBI Taxonomy" id="1168035"/>
    <lineage>
        <taxon>Bacteria</taxon>
        <taxon>Pseudomonadati</taxon>
        <taxon>Bacteroidota</taxon>
        <taxon>Bacteroidia</taxon>
        <taxon>Marinilabiliales</taxon>
        <taxon>Prolixibacteraceae</taxon>
        <taxon>Tangfeifania</taxon>
    </lineage>
</organism>
<name>A0A1M6MFG1_9BACT</name>
<evidence type="ECO:0000313" key="2">
    <source>
        <dbReference type="Proteomes" id="UP000184050"/>
    </source>
</evidence>